<gene>
    <name evidence="1" type="ORF">MAR_011567</name>
</gene>
<dbReference type="EMBL" id="CP111025">
    <property type="protein sequence ID" value="WAR25863.1"/>
    <property type="molecule type" value="Genomic_DNA"/>
</dbReference>
<evidence type="ECO:0000313" key="1">
    <source>
        <dbReference type="EMBL" id="WAR25863.1"/>
    </source>
</evidence>
<dbReference type="Proteomes" id="UP001164746">
    <property type="component" value="Chromosome 14"/>
</dbReference>
<name>A0ABY7FUF9_MYAAR</name>
<accession>A0ABY7FUF9</accession>
<proteinExistence type="predicted"/>
<reference evidence="1" key="1">
    <citation type="submission" date="2022-11" db="EMBL/GenBank/DDBJ databases">
        <title>Centuries of genome instability and evolution in soft-shell clam transmissible cancer (bioRxiv).</title>
        <authorList>
            <person name="Hart S.F.M."/>
            <person name="Yonemitsu M.A."/>
            <person name="Giersch R.M."/>
            <person name="Beal B.F."/>
            <person name="Arriagada G."/>
            <person name="Davis B.W."/>
            <person name="Ostrander E.A."/>
            <person name="Goff S.P."/>
            <person name="Metzger M.J."/>
        </authorList>
    </citation>
    <scope>NUCLEOTIDE SEQUENCE</scope>
    <source>
        <strain evidence="1">MELC-2E11</strain>
        <tissue evidence="1">Siphon/mantle</tissue>
    </source>
</reference>
<evidence type="ECO:0000313" key="2">
    <source>
        <dbReference type="Proteomes" id="UP001164746"/>
    </source>
</evidence>
<keyword evidence="2" id="KW-1185">Reference proteome</keyword>
<sequence length="78" mass="8897">MYSSSCITQIFVQLCSRLGLSSKRVHVQPLLSVQIRSVVYRYSQSVLSIDYSYKADFVDQISESSKIFTIPELMISLL</sequence>
<organism evidence="1 2">
    <name type="scientific">Mya arenaria</name>
    <name type="common">Soft-shell clam</name>
    <dbReference type="NCBI Taxonomy" id="6604"/>
    <lineage>
        <taxon>Eukaryota</taxon>
        <taxon>Metazoa</taxon>
        <taxon>Spiralia</taxon>
        <taxon>Lophotrochozoa</taxon>
        <taxon>Mollusca</taxon>
        <taxon>Bivalvia</taxon>
        <taxon>Autobranchia</taxon>
        <taxon>Heteroconchia</taxon>
        <taxon>Euheterodonta</taxon>
        <taxon>Imparidentia</taxon>
        <taxon>Neoheterodontei</taxon>
        <taxon>Myida</taxon>
        <taxon>Myoidea</taxon>
        <taxon>Myidae</taxon>
        <taxon>Mya</taxon>
    </lineage>
</organism>
<protein>
    <submittedName>
        <fullName evidence="1">Uncharacterized protein</fullName>
    </submittedName>
</protein>